<keyword evidence="6" id="KW-1185">Reference proteome</keyword>
<dbReference type="Gene3D" id="2.60.120.10">
    <property type="entry name" value="Jelly Rolls"/>
    <property type="match status" value="1"/>
</dbReference>
<comment type="caution">
    <text evidence="5">The sequence shown here is derived from an EMBL/GenBank/DDBJ whole genome shotgun (WGS) entry which is preliminary data.</text>
</comment>
<dbReference type="RefSeq" id="WP_184153231.1">
    <property type="nucleotide sequence ID" value="NZ_JACHKA010000001.1"/>
</dbReference>
<reference evidence="5 6" key="1">
    <citation type="submission" date="2020-08" db="EMBL/GenBank/DDBJ databases">
        <title>Exploring microbial biodiversity for novel pathways involved in the catabolism of aromatic compounds derived from lignin.</title>
        <authorList>
            <person name="Elkins J."/>
        </authorList>
    </citation>
    <scope>NUCLEOTIDE SEQUENCE [LARGE SCALE GENOMIC DNA]</scope>
    <source>
        <strain evidence="5 6">B1D3A</strain>
    </source>
</reference>
<dbReference type="PANTHER" id="PTHR24567:SF68">
    <property type="entry name" value="DNA-BINDING TRANSCRIPTIONAL DUAL REGULATOR CRP"/>
    <property type="match status" value="1"/>
</dbReference>
<dbReference type="InterPro" id="IPR014710">
    <property type="entry name" value="RmlC-like_jellyroll"/>
</dbReference>
<evidence type="ECO:0000259" key="4">
    <source>
        <dbReference type="PROSITE" id="PS51063"/>
    </source>
</evidence>
<dbReference type="Pfam" id="PF00027">
    <property type="entry name" value="cNMP_binding"/>
    <property type="match status" value="1"/>
</dbReference>
<dbReference type="SUPFAM" id="SSF46785">
    <property type="entry name" value="Winged helix' DNA-binding domain"/>
    <property type="match status" value="1"/>
</dbReference>
<evidence type="ECO:0000313" key="6">
    <source>
        <dbReference type="Proteomes" id="UP001138540"/>
    </source>
</evidence>
<gene>
    <name evidence="5" type="ORF">HNP60_002049</name>
</gene>
<proteinExistence type="predicted"/>
<name>A0ABR6NFM3_9SPHN</name>
<dbReference type="InterPro" id="IPR000595">
    <property type="entry name" value="cNMP-bd_dom"/>
</dbReference>
<dbReference type="SMART" id="SM00419">
    <property type="entry name" value="HTH_CRP"/>
    <property type="match status" value="1"/>
</dbReference>
<keyword evidence="1" id="KW-0805">Transcription regulation</keyword>
<feature type="domain" description="HTH crp-type" evidence="4">
    <location>
        <begin position="144"/>
        <end position="218"/>
    </location>
</feature>
<evidence type="ECO:0000313" key="5">
    <source>
        <dbReference type="EMBL" id="MBB5986075.1"/>
    </source>
</evidence>
<keyword evidence="2" id="KW-0238">DNA-binding</keyword>
<dbReference type="PROSITE" id="PS51063">
    <property type="entry name" value="HTH_CRP_2"/>
    <property type="match status" value="1"/>
</dbReference>
<organism evidence="5 6">
    <name type="scientific">Sphingobium lignivorans</name>
    <dbReference type="NCBI Taxonomy" id="2735886"/>
    <lineage>
        <taxon>Bacteria</taxon>
        <taxon>Pseudomonadati</taxon>
        <taxon>Pseudomonadota</taxon>
        <taxon>Alphaproteobacteria</taxon>
        <taxon>Sphingomonadales</taxon>
        <taxon>Sphingomonadaceae</taxon>
        <taxon>Sphingobium</taxon>
    </lineage>
</organism>
<dbReference type="InterPro" id="IPR050397">
    <property type="entry name" value="Env_Response_Regulators"/>
</dbReference>
<dbReference type="CDD" id="cd00038">
    <property type="entry name" value="CAP_ED"/>
    <property type="match status" value="1"/>
</dbReference>
<evidence type="ECO:0000256" key="1">
    <source>
        <dbReference type="ARBA" id="ARBA00023015"/>
    </source>
</evidence>
<dbReference type="CDD" id="cd00092">
    <property type="entry name" value="HTH_CRP"/>
    <property type="match status" value="1"/>
</dbReference>
<protein>
    <submittedName>
        <fullName evidence="5">CRP-like cAMP-binding protein</fullName>
    </submittedName>
</protein>
<dbReference type="EMBL" id="JACHKA010000001">
    <property type="protein sequence ID" value="MBB5986075.1"/>
    <property type="molecule type" value="Genomic_DNA"/>
</dbReference>
<dbReference type="SMART" id="SM00100">
    <property type="entry name" value="cNMP"/>
    <property type="match status" value="1"/>
</dbReference>
<dbReference type="InterPro" id="IPR012318">
    <property type="entry name" value="HTH_CRP"/>
</dbReference>
<accession>A0ABR6NFM3</accession>
<dbReference type="InterPro" id="IPR018490">
    <property type="entry name" value="cNMP-bd_dom_sf"/>
</dbReference>
<keyword evidence="3" id="KW-0804">Transcription</keyword>
<evidence type="ECO:0000256" key="3">
    <source>
        <dbReference type="ARBA" id="ARBA00023163"/>
    </source>
</evidence>
<dbReference type="SUPFAM" id="SSF51206">
    <property type="entry name" value="cAMP-binding domain-like"/>
    <property type="match status" value="1"/>
</dbReference>
<dbReference type="Proteomes" id="UP001138540">
    <property type="component" value="Unassembled WGS sequence"/>
</dbReference>
<dbReference type="PANTHER" id="PTHR24567">
    <property type="entry name" value="CRP FAMILY TRANSCRIPTIONAL REGULATORY PROTEIN"/>
    <property type="match status" value="1"/>
</dbReference>
<evidence type="ECO:0000256" key="2">
    <source>
        <dbReference type="ARBA" id="ARBA00023125"/>
    </source>
</evidence>
<dbReference type="InterPro" id="IPR036388">
    <property type="entry name" value="WH-like_DNA-bd_sf"/>
</dbReference>
<dbReference type="InterPro" id="IPR036390">
    <property type="entry name" value="WH_DNA-bd_sf"/>
</dbReference>
<dbReference type="Gene3D" id="1.10.10.10">
    <property type="entry name" value="Winged helix-like DNA-binding domain superfamily/Winged helix DNA-binding domain"/>
    <property type="match status" value="1"/>
</dbReference>
<sequence length="254" mass="27778">MQPPYHRLEEFVPLTGSDEGLVRRFAASSRKIHRGHAIRREGDHVGGIFFLMEGWVASSMMLREGRRQIVKVHLPGDMLGMPSLSLSRAGETLEALTDVVVSVIPCPALGRMFIENPRLAVGLFLSTQKERVALMQSLSWIGAASALERLAAFLLDLHSRLNAAGLTRADGFDLPLTQQHLADLLGITPVHVNRTLKRLDQAGYVQRSRGRIVIADLAGLRAVAANAPPRFADHEAWTRLGSPSGNHIPDPRAG</sequence>
<dbReference type="Pfam" id="PF13545">
    <property type="entry name" value="HTH_Crp_2"/>
    <property type="match status" value="1"/>
</dbReference>